<keyword evidence="2" id="KW-0732">Signal</keyword>
<reference evidence="3 4" key="1">
    <citation type="submission" date="2023-07" db="EMBL/GenBank/DDBJ databases">
        <title>Sorghum-associated microbial communities from plants grown in Nebraska, USA.</title>
        <authorList>
            <person name="Schachtman D."/>
        </authorList>
    </citation>
    <scope>NUCLEOTIDE SEQUENCE [LARGE SCALE GENOMIC DNA]</scope>
    <source>
        <strain evidence="3 4">BE332</strain>
    </source>
</reference>
<accession>A0ABU0E968</accession>
<protein>
    <submittedName>
        <fullName evidence="3">CshA-type fibril repeat protein</fullName>
    </submittedName>
</protein>
<comment type="caution">
    <text evidence="3">The sequence shown here is derived from an EMBL/GenBank/DDBJ whole genome shotgun (WGS) entry which is preliminary data.</text>
</comment>
<dbReference type="EMBL" id="JAUSVB010000001">
    <property type="protein sequence ID" value="MDQ0371804.1"/>
    <property type="molecule type" value="Genomic_DNA"/>
</dbReference>
<dbReference type="Proteomes" id="UP001239626">
    <property type="component" value="Unassembled WGS sequence"/>
</dbReference>
<evidence type="ECO:0000256" key="1">
    <source>
        <dbReference type="SAM" id="Phobius"/>
    </source>
</evidence>
<gene>
    <name evidence="3" type="ORF">J2X26_000101</name>
</gene>
<sequence>MLRRLVLSLLVGVLALGGAAVPAVASGSADLFPQVGGSDAACDATHPCRAALEWRTNAYGPAGDTQIQRRTLFTVYADAGDQILTGSSSIGSGSADVAIWNPGVVTDTEAATLPAVVDGTNGFSCAAHRPDASSLVGTLTTRTQELAGAQSVDGTQNLTGYVPCVYTAPVPGLYRVAFYGAAGTGNAADGSPDQDLAPASGFLAAAGSSINAWDITVRDGDDPASVVDLPGRTFTYVLAGFTGGNPRPVTMRLFLNTLDGYRYSVDTRGFDPNGFVFYGNRAGFFDADGTTPLNHDVVGTGTNPQTLPSLVGGVHLAPPEYPLSFEPLATQTLAALGIPATPVPPTLSAVDFTGRATAHGSFVGQGGTFSLDAGSGGTYEIVISRDGVDFDPGLPGNRALRGLVPAGTFTVAWDGNDNTGVALPVKDGYAVRAVLRAGEYHAPMLDVESSTQGGPSITLLNPPNGVCPFTGAASTGTNCTRVFFDDRTYVTSAGTRVGSLTSGTLCPAFAGLMPAGLFADPQGGVDSTTDARKFGDGGGLNANQHCPATGGTLGDAKGLDLWTYFPSQQTETWLDVLPNLAGQDDAYTTPVGTPLVVPAPGVLTNDVTDDPDGELTVPSSTATAHGTVTSNADGSFTYTPTAGYTGPDQFDYVVTDDQGRTDVATVHLTVTPTAVDDTWTTPVNTPRTVAAPGVLGNDLGSHLTAGSASDPAHGSVTLDPSGALVYTPDPGFSGTDTFTYAASDGALSDEATVTIVVTPAAADDDLGTVPANTTASGTLPGLLANDAGSALTVTHVGAPAHGTVTVGPDGSWAYTPPAGWGGTDTFTYTATDGSGQTTDATVTIHVTPPTRLAAAADDAATGVPGQPVRLSELTNDTPGDHLGWDLTSVRLTDPVSGLPVSAVTVPGQGTWTVEPGQVRFAPVAGFHGDAHLGYQVTNSAGQTVTAILTVTYPPLSQLSAPPILTVATPVASTTPTVRRPTSLSVTVTIRSGGSAGLATTGADPVSALLLAFSLVGAGVALSLGRRRLRRD</sequence>
<feature type="transmembrane region" description="Helical" evidence="1">
    <location>
        <begin position="1005"/>
        <end position="1024"/>
    </location>
</feature>
<dbReference type="NCBIfam" id="NF012211">
    <property type="entry name" value="tand_rpt_95"/>
    <property type="match status" value="3"/>
</dbReference>
<evidence type="ECO:0000313" key="3">
    <source>
        <dbReference type="EMBL" id="MDQ0371804.1"/>
    </source>
</evidence>
<dbReference type="Gene3D" id="2.60.40.3440">
    <property type="match status" value="4"/>
</dbReference>
<feature type="signal peptide" evidence="2">
    <location>
        <begin position="1"/>
        <end position="25"/>
    </location>
</feature>
<dbReference type="InterPro" id="IPR026395">
    <property type="entry name" value="CshA_fibril"/>
</dbReference>
<evidence type="ECO:0000313" key="4">
    <source>
        <dbReference type="Proteomes" id="UP001239626"/>
    </source>
</evidence>
<feature type="chain" id="PRO_5046549562" evidence="2">
    <location>
        <begin position="26"/>
        <end position="1031"/>
    </location>
</feature>
<keyword evidence="1" id="KW-0472">Membrane</keyword>
<organism evidence="3 4">
    <name type="scientific">Cellulomonas humilata</name>
    <dbReference type="NCBI Taxonomy" id="144055"/>
    <lineage>
        <taxon>Bacteria</taxon>
        <taxon>Bacillati</taxon>
        <taxon>Actinomycetota</taxon>
        <taxon>Actinomycetes</taxon>
        <taxon>Micrococcales</taxon>
        <taxon>Cellulomonadaceae</taxon>
        <taxon>Cellulomonas</taxon>
    </lineage>
</organism>
<dbReference type="Pfam" id="PF17963">
    <property type="entry name" value="Big_9"/>
    <property type="match status" value="4"/>
</dbReference>
<name>A0ABU0E968_9CELL</name>
<proteinExistence type="predicted"/>
<dbReference type="NCBIfam" id="TIGR04225">
    <property type="entry name" value="CshA_fibril_rpt"/>
    <property type="match status" value="1"/>
</dbReference>
<dbReference type="RefSeq" id="WP_307488870.1">
    <property type="nucleotide sequence ID" value="NZ_JAUSVB010000001.1"/>
</dbReference>
<keyword evidence="1" id="KW-0812">Transmembrane</keyword>
<evidence type="ECO:0000256" key="2">
    <source>
        <dbReference type="SAM" id="SignalP"/>
    </source>
</evidence>
<keyword evidence="4" id="KW-1185">Reference proteome</keyword>
<keyword evidence="1" id="KW-1133">Transmembrane helix</keyword>